<evidence type="ECO:0000313" key="1">
    <source>
        <dbReference type="EMBL" id="KAJ8870266.1"/>
    </source>
</evidence>
<dbReference type="EMBL" id="JARBHB010000013">
    <property type="protein sequence ID" value="KAJ8870266.1"/>
    <property type="molecule type" value="Genomic_DNA"/>
</dbReference>
<gene>
    <name evidence="1" type="ORF">PR048_029287</name>
</gene>
<organism evidence="1 2">
    <name type="scientific">Dryococelus australis</name>
    <dbReference type="NCBI Taxonomy" id="614101"/>
    <lineage>
        <taxon>Eukaryota</taxon>
        <taxon>Metazoa</taxon>
        <taxon>Ecdysozoa</taxon>
        <taxon>Arthropoda</taxon>
        <taxon>Hexapoda</taxon>
        <taxon>Insecta</taxon>
        <taxon>Pterygota</taxon>
        <taxon>Neoptera</taxon>
        <taxon>Polyneoptera</taxon>
        <taxon>Phasmatodea</taxon>
        <taxon>Verophasmatodea</taxon>
        <taxon>Anareolatae</taxon>
        <taxon>Phasmatidae</taxon>
        <taxon>Eurycanthinae</taxon>
        <taxon>Dryococelus</taxon>
    </lineage>
</organism>
<protein>
    <submittedName>
        <fullName evidence="1">Uncharacterized protein</fullName>
    </submittedName>
</protein>
<reference evidence="1 2" key="1">
    <citation type="submission" date="2023-02" db="EMBL/GenBank/DDBJ databases">
        <title>LHISI_Scaffold_Assembly.</title>
        <authorList>
            <person name="Stuart O.P."/>
            <person name="Cleave R."/>
            <person name="Magrath M.J.L."/>
            <person name="Mikheyev A.S."/>
        </authorList>
    </citation>
    <scope>NUCLEOTIDE SEQUENCE [LARGE SCALE GENOMIC DNA]</scope>
    <source>
        <strain evidence="1">Daus_M_001</strain>
        <tissue evidence="1">Leg muscle</tissue>
    </source>
</reference>
<accession>A0ABQ9GFH0</accession>
<name>A0ABQ9GFH0_9NEOP</name>
<keyword evidence="2" id="KW-1185">Reference proteome</keyword>
<proteinExistence type="predicted"/>
<sequence length="236" mass="25422">MDRPKRRRCRPRSFSFHVTPQEKCAPDTKHPGMTCLLYPPPTEVNRVQSPAGSLPNFASGKRAGICPSSAGFLGDLPFPRPCIPALLHSHLISPSSAEALHQGNGARMLGYKPGFEPRNENKTLIGHGWNLVATLGRLIRGRGGVVVRLVASHLGEPGYIPGVFDPGSSRVGIAPDDATGRWVFSGISRFSRPSIPALLHTHLTLPSSAVKTSMFRAAEISPLHSKDNRSTAVTLM</sequence>
<comment type="caution">
    <text evidence="1">The sequence shown here is derived from an EMBL/GenBank/DDBJ whole genome shotgun (WGS) entry which is preliminary data.</text>
</comment>
<dbReference type="Proteomes" id="UP001159363">
    <property type="component" value="Chromosome 12"/>
</dbReference>
<evidence type="ECO:0000313" key="2">
    <source>
        <dbReference type="Proteomes" id="UP001159363"/>
    </source>
</evidence>